<dbReference type="InterPro" id="IPR013083">
    <property type="entry name" value="Znf_RING/FYVE/PHD"/>
</dbReference>
<keyword evidence="12" id="KW-1185">Reference proteome</keyword>
<evidence type="ECO:0000313" key="11">
    <source>
        <dbReference type="EMBL" id="KAI3928192.1"/>
    </source>
</evidence>
<dbReference type="AlphaFoldDB" id="A0AAD4XP23"/>
<gene>
    <name evidence="11" type="ORF">MKW98_023793</name>
</gene>
<evidence type="ECO:0000256" key="6">
    <source>
        <dbReference type="ARBA" id="ARBA00022786"/>
    </source>
</evidence>
<sequence>MQNPMKMITFVGVYVGQHPRGKLRFHVTYEIDYPESKGLRSGQILVLVLLINKRVSVIFIEPFNLRVPAIYIQPMGQRNMLCTNQMLDIEMDQQGRGHFPSEPCIMLANIAEYPHPNAHQVLSVSGTTSNPDLHRTAGHHDSSLYFGPPYNGLQHRCSISNVDLSIAGPSSFYNPYMIHSSTGGIFPMSLNCSPSNHLPSQPSSSNHGVDIYESNQFMDCMRNSGKRKNAEGVVQENLLHLNGSASSSSSFPGTQLNTGPQQQEEQTETGPALSDDSAFMAPEYRPNGLLTLAEESERSVRSRSNTISLQLAPSVAHNHNQLVQGTYMGHYFHPVSNSWVDQQFGNNARVGVSSAWNHGPARPYLPGRNVNGGFSEIMTMGGPGYQEATTSRNSAILTHSHSMHQQVHNHHHHPPVPVQAMRGHPNYQAQVPLPSYRQPMNNLLHHGPFHTSRDSQEAGPRHHPRPFPTNGLRFYRPHRNGVYQTGAEGRNSPHLRFLAADEVAILELPGYYEVGNFVDQHREMRLDIDDMSYEELLALGERIGSVKTGLSEDTILRHLKTRIHVSSSGGSYSMDRDTETCIVCQIQYENQEKIGTLDCGHEYHVDCISKWLSVKNVCPICKTPALTGKGITG</sequence>
<name>A0AAD4XP23_9MAGN</name>
<dbReference type="PANTHER" id="PTHR22937:SF222">
    <property type="entry name" value="RING-TYPE E3 UBIQUITIN TRANSFERASE"/>
    <property type="match status" value="1"/>
</dbReference>
<dbReference type="InterPro" id="IPR001841">
    <property type="entry name" value="Znf_RING"/>
</dbReference>
<feature type="region of interest" description="Disordered" evidence="9">
    <location>
        <begin position="244"/>
        <end position="280"/>
    </location>
</feature>
<dbReference type="PANTHER" id="PTHR22937">
    <property type="entry name" value="E3 UBIQUITIN-PROTEIN LIGASE RNF165"/>
    <property type="match status" value="1"/>
</dbReference>
<dbReference type="EC" id="2.3.2.27" evidence="2"/>
<dbReference type="GO" id="GO:0061630">
    <property type="term" value="F:ubiquitin protein ligase activity"/>
    <property type="evidence" value="ECO:0007669"/>
    <property type="project" value="UniProtKB-EC"/>
</dbReference>
<evidence type="ECO:0000256" key="8">
    <source>
        <dbReference type="PROSITE-ProRule" id="PRU00175"/>
    </source>
</evidence>
<organism evidence="11 12">
    <name type="scientific">Papaver atlanticum</name>
    <dbReference type="NCBI Taxonomy" id="357466"/>
    <lineage>
        <taxon>Eukaryota</taxon>
        <taxon>Viridiplantae</taxon>
        <taxon>Streptophyta</taxon>
        <taxon>Embryophyta</taxon>
        <taxon>Tracheophyta</taxon>
        <taxon>Spermatophyta</taxon>
        <taxon>Magnoliopsida</taxon>
        <taxon>Ranunculales</taxon>
        <taxon>Papaveraceae</taxon>
        <taxon>Papaveroideae</taxon>
        <taxon>Papaver</taxon>
    </lineage>
</organism>
<comment type="catalytic activity">
    <reaction evidence="1">
        <text>S-ubiquitinyl-[E2 ubiquitin-conjugating enzyme]-L-cysteine + [acceptor protein]-L-lysine = [E2 ubiquitin-conjugating enzyme]-L-cysteine + N(6)-ubiquitinyl-[acceptor protein]-L-lysine.</text>
        <dbReference type="EC" id="2.3.2.27"/>
    </reaction>
</comment>
<keyword evidence="4" id="KW-0479">Metal-binding</keyword>
<keyword evidence="7" id="KW-0862">Zinc</keyword>
<comment type="caution">
    <text evidence="11">The sequence shown here is derived from an EMBL/GenBank/DDBJ whole genome shotgun (WGS) entry which is preliminary data.</text>
</comment>
<evidence type="ECO:0000256" key="4">
    <source>
        <dbReference type="ARBA" id="ARBA00022723"/>
    </source>
</evidence>
<dbReference type="InterPro" id="IPR045191">
    <property type="entry name" value="MBR1/2-like"/>
</dbReference>
<evidence type="ECO:0000259" key="10">
    <source>
        <dbReference type="PROSITE" id="PS50089"/>
    </source>
</evidence>
<dbReference type="SMART" id="SM00184">
    <property type="entry name" value="RING"/>
    <property type="match status" value="1"/>
</dbReference>
<evidence type="ECO:0000256" key="1">
    <source>
        <dbReference type="ARBA" id="ARBA00000900"/>
    </source>
</evidence>
<dbReference type="GO" id="GO:0008270">
    <property type="term" value="F:zinc ion binding"/>
    <property type="evidence" value="ECO:0007669"/>
    <property type="project" value="UniProtKB-KW"/>
</dbReference>
<reference evidence="11" key="1">
    <citation type="submission" date="2022-04" db="EMBL/GenBank/DDBJ databases">
        <title>A functionally conserved STORR gene fusion in Papaver species that diverged 16.8 million years ago.</title>
        <authorList>
            <person name="Catania T."/>
        </authorList>
    </citation>
    <scope>NUCLEOTIDE SEQUENCE</scope>
    <source>
        <strain evidence="11">S-188037</strain>
    </source>
</reference>
<feature type="region of interest" description="Disordered" evidence="9">
    <location>
        <begin position="440"/>
        <end position="475"/>
    </location>
</feature>
<feature type="compositionally biased region" description="Low complexity" evidence="9">
    <location>
        <begin position="258"/>
        <end position="271"/>
    </location>
</feature>
<dbReference type="PROSITE" id="PS50089">
    <property type="entry name" value="ZF_RING_2"/>
    <property type="match status" value="1"/>
</dbReference>
<dbReference type="SUPFAM" id="SSF57850">
    <property type="entry name" value="RING/U-box"/>
    <property type="match status" value="1"/>
</dbReference>
<evidence type="ECO:0000256" key="5">
    <source>
        <dbReference type="ARBA" id="ARBA00022771"/>
    </source>
</evidence>
<dbReference type="Pfam" id="PF13639">
    <property type="entry name" value="zf-RING_2"/>
    <property type="match status" value="1"/>
</dbReference>
<dbReference type="Gene3D" id="3.30.40.10">
    <property type="entry name" value="Zinc/RING finger domain, C3HC4 (zinc finger)"/>
    <property type="match status" value="1"/>
</dbReference>
<dbReference type="Proteomes" id="UP001202328">
    <property type="component" value="Unassembled WGS sequence"/>
</dbReference>
<evidence type="ECO:0000256" key="3">
    <source>
        <dbReference type="ARBA" id="ARBA00022679"/>
    </source>
</evidence>
<dbReference type="EMBL" id="JAJJMB010007708">
    <property type="protein sequence ID" value="KAI3928192.1"/>
    <property type="molecule type" value="Genomic_DNA"/>
</dbReference>
<keyword evidence="3" id="KW-0808">Transferase</keyword>
<evidence type="ECO:0000256" key="9">
    <source>
        <dbReference type="SAM" id="MobiDB-lite"/>
    </source>
</evidence>
<evidence type="ECO:0000256" key="7">
    <source>
        <dbReference type="ARBA" id="ARBA00022833"/>
    </source>
</evidence>
<evidence type="ECO:0000256" key="2">
    <source>
        <dbReference type="ARBA" id="ARBA00012483"/>
    </source>
</evidence>
<feature type="compositionally biased region" description="Basic and acidic residues" evidence="9">
    <location>
        <begin position="451"/>
        <end position="460"/>
    </location>
</feature>
<keyword evidence="6" id="KW-0833">Ubl conjugation pathway</keyword>
<proteinExistence type="predicted"/>
<keyword evidence="5 8" id="KW-0863">Zinc-finger</keyword>
<feature type="domain" description="RING-type" evidence="10">
    <location>
        <begin position="581"/>
        <end position="622"/>
    </location>
</feature>
<accession>A0AAD4XP23</accession>
<protein>
    <recommendedName>
        <fullName evidence="2">RING-type E3 ubiquitin transferase</fullName>
        <ecNumber evidence="2">2.3.2.27</ecNumber>
    </recommendedName>
</protein>
<evidence type="ECO:0000313" key="12">
    <source>
        <dbReference type="Proteomes" id="UP001202328"/>
    </source>
</evidence>